<evidence type="ECO:0000313" key="4">
    <source>
        <dbReference type="Proteomes" id="UP000440668"/>
    </source>
</evidence>
<dbReference type="EMBL" id="WMKA01000070">
    <property type="protein sequence ID" value="MTG90858.1"/>
    <property type="molecule type" value="Genomic_DNA"/>
</dbReference>
<accession>A0A6N7ZNU8</accession>
<feature type="domain" description="Alpha/beta-hydrolase catalytic" evidence="2">
    <location>
        <begin position="111"/>
        <end position="149"/>
    </location>
</feature>
<organism evidence="3 4">
    <name type="scientific">Cellulosimicrobium composti</name>
    <dbReference type="NCBI Taxonomy" id="2672572"/>
    <lineage>
        <taxon>Bacteria</taxon>
        <taxon>Bacillati</taxon>
        <taxon>Actinomycetota</taxon>
        <taxon>Actinomycetes</taxon>
        <taxon>Micrococcales</taxon>
        <taxon>Promicromonosporaceae</taxon>
        <taxon>Cellulosimicrobium</taxon>
    </lineage>
</organism>
<feature type="compositionally biased region" description="Basic and acidic residues" evidence="1">
    <location>
        <begin position="78"/>
        <end position="106"/>
    </location>
</feature>
<feature type="region of interest" description="Disordered" evidence="1">
    <location>
        <begin position="1"/>
        <end position="109"/>
    </location>
</feature>
<feature type="compositionally biased region" description="Low complexity" evidence="1">
    <location>
        <begin position="44"/>
        <end position="58"/>
    </location>
</feature>
<evidence type="ECO:0000259" key="2">
    <source>
        <dbReference type="Pfam" id="PF10081"/>
    </source>
</evidence>
<protein>
    <recommendedName>
        <fullName evidence="2">Alpha/beta-hydrolase catalytic domain-containing protein</fullName>
    </recommendedName>
</protein>
<reference evidence="3 4" key="1">
    <citation type="submission" date="2019-11" db="EMBL/GenBank/DDBJ databases">
        <title>Cellulosimicrobium composti sp. nov. isolated from a compost.</title>
        <authorList>
            <person name="Yang Y."/>
        </authorList>
    </citation>
    <scope>NUCLEOTIDE SEQUENCE [LARGE SCALE GENOMIC DNA]</scope>
    <source>
        <strain evidence="3 4">BIT-GX5</strain>
    </source>
</reference>
<dbReference type="InterPro" id="IPR027787">
    <property type="entry name" value="Alpha/beta-hydrolase_catalytic"/>
</dbReference>
<proteinExistence type="predicted"/>
<gene>
    <name evidence="3" type="ORF">GJV82_18230</name>
</gene>
<comment type="caution">
    <text evidence="3">The sequence shown here is derived from an EMBL/GenBank/DDBJ whole genome shotgun (WGS) entry which is preliminary data.</text>
</comment>
<dbReference type="Proteomes" id="UP000440668">
    <property type="component" value="Unassembled WGS sequence"/>
</dbReference>
<feature type="region of interest" description="Disordered" evidence="1">
    <location>
        <begin position="136"/>
        <end position="163"/>
    </location>
</feature>
<evidence type="ECO:0000256" key="1">
    <source>
        <dbReference type="SAM" id="MobiDB-lite"/>
    </source>
</evidence>
<dbReference type="AlphaFoldDB" id="A0A6N7ZNU8"/>
<sequence>MLGGVPDQSAQAFGEQDRDRGDRPEEDGRDEQKHRDQDDESEPAELAAPAAREVGAVPDPCGQWCGDEQDGQRRRHEGAREAELGCGGDDGRDGEQGQHAEHEQPEHLFVAAASDIPPGHGHVYHLEYADGFAALHAPDGWTDSDTARLKDAMGAPSGQSSTG</sequence>
<evidence type="ECO:0000313" key="3">
    <source>
        <dbReference type="EMBL" id="MTG90858.1"/>
    </source>
</evidence>
<dbReference type="Pfam" id="PF10081">
    <property type="entry name" value="Abhydrolase_9"/>
    <property type="match status" value="1"/>
</dbReference>
<name>A0A6N7ZNU8_9MICO</name>